<dbReference type="Gene3D" id="2.30.330.10">
    <property type="entry name" value="SpoA-like"/>
    <property type="match status" value="1"/>
</dbReference>
<dbReference type="Proteomes" id="UP000319557">
    <property type="component" value="Chromosome"/>
</dbReference>
<reference evidence="3 4" key="1">
    <citation type="submission" date="2019-02" db="EMBL/GenBank/DDBJ databases">
        <title>Deep-cultivation of Planctomycetes and their phenomic and genomic characterization uncovers novel biology.</title>
        <authorList>
            <person name="Wiegand S."/>
            <person name="Jogler M."/>
            <person name="Boedeker C."/>
            <person name="Pinto D."/>
            <person name="Vollmers J."/>
            <person name="Rivas-Marin E."/>
            <person name="Kohn T."/>
            <person name="Peeters S.H."/>
            <person name="Heuer A."/>
            <person name="Rast P."/>
            <person name="Oberbeckmann S."/>
            <person name="Bunk B."/>
            <person name="Jeske O."/>
            <person name="Meyerdierks A."/>
            <person name="Storesund J.E."/>
            <person name="Kallscheuer N."/>
            <person name="Luecker S."/>
            <person name="Lage O.M."/>
            <person name="Pohl T."/>
            <person name="Merkel B.J."/>
            <person name="Hornburger P."/>
            <person name="Mueller R.-W."/>
            <person name="Bruemmer F."/>
            <person name="Labrenz M."/>
            <person name="Spormann A.M."/>
            <person name="Op den Camp H."/>
            <person name="Overmann J."/>
            <person name="Amann R."/>
            <person name="Jetten M.S.M."/>
            <person name="Mascher T."/>
            <person name="Medema M.H."/>
            <person name="Devos D.P."/>
            <person name="Kaster A.-K."/>
            <person name="Ovreas L."/>
            <person name="Rohde M."/>
            <person name="Galperin M.Y."/>
            <person name="Jogler C."/>
        </authorList>
    </citation>
    <scope>NUCLEOTIDE SEQUENCE [LARGE SCALE GENOMIC DNA]</scope>
    <source>
        <strain evidence="3 4">EC9</strain>
    </source>
</reference>
<dbReference type="PRINTS" id="PR00956">
    <property type="entry name" value="FLGMOTORFLIN"/>
</dbReference>
<feature type="domain" description="Flagellar motor switch protein FliN-like C-terminal" evidence="2">
    <location>
        <begin position="13"/>
        <end position="82"/>
    </location>
</feature>
<dbReference type="GO" id="GO:0071978">
    <property type="term" value="P:bacterial-type flagellum-dependent swarming motility"/>
    <property type="evidence" value="ECO:0007669"/>
    <property type="project" value="TreeGrafter"/>
</dbReference>
<dbReference type="GO" id="GO:0003774">
    <property type="term" value="F:cytoskeletal motor activity"/>
    <property type="evidence" value="ECO:0007669"/>
    <property type="project" value="InterPro"/>
</dbReference>
<sequence>MTVRTADPSFQRRVLGIETEVSVILATKKIQLEDVLNLTTGAMLTFEKGYDEPLNLVIGKEPIASGEVVKLGDKFGLRVRELAGEANEQGD</sequence>
<keyword evidence="3" id="KW-0969">Cilium</keyword>
<dbReference type="KEGG" id="ruv:EC9_34360"/>
<keyword evidence="4" id="KW-1185">Reference proteome</keyword>
<keyword evidence="3" id="KW-0282">Flagellum</keyword>
<dbReference type="PANTHER" id="PTHR30034:SF6">
    <property type="entry name" value="YOP PROTEINS TRANSLOCATION PROTEIN Q"/>
    <property type="match status" value="1"/>
</dbReference>
<dbReference type="AlphaFoldDB" id="A0A517M308"/>
<evidence type="ECO:0000259" key="2">
    <source>
        <dbReference type="Pfam" id="PF01052"/>
    </source>
</evidence>
<comment type="similarity">
    <text evidence="1">Belongs to the FliN/MopA/SpaO family.</text>
</comment>
<evidence type="ECO:0000256" key="1">
    <source>
        <dbReference type="ARBA" id="ARBA00009226"/>
    </source>
</evidence>
<dbReference type="EMBL" id="CP036261">
    <property type="protein sequence ID" value="QDS89239.1"/>
    <property type="molecule type" value="Genomic_DNA"/>
</dbReference>
<dbReference type="PANTHER" id="PTHR30034">
    <property type="entry name" value="FLAGELLAR MOTOR SWITCH PROTEIN FLIM"/>
    <property type="match status" value="1"/>
</dbReference>
<dbReference type="Pfam" id="PF01052">
    <property type="entry name" value="FliMN_C"/>
    <property type="match status" value="1"/>
</dbReference>
<dbReference type="InterPro" id="IPR036429">
    <property type="entry name" value="SpoA-like_sf"/>
</dbReference>
<dbReference type="GO" id="GO:0009425">
    <property type="term" value="C:bacterial-type flagellum basal body"/>
    <property type="evidence" value="ECO:0007669"/>
    <property type="project" value="InterPro"/>
</dbReference>
<gene>
    <name evidence="3" type="primary">fliN_2</name>
    <name evidence="3" type="ORF">EC9_34360</name>
</gene>
<dbReference type="GO" id="GO:0050918">
    <property type="term" value="P:positive chemotaxis"/>
    <property type="evidence" value="ECO:0007669"/>
    <property type="project" value="TreeGrafter"/>
</dbReference>
<organism evidence="3 4">
    <name type="scientific">Rosistilla ulvae</name>
    <dbReference type="NCBI Taxonomy" id="1930277"/>
    <lineage>
        <taxon>Bacteria</taxon>
        <taxon>Pseudomonadati</taxon>
        <taxon>Planctomycetota</taxon>
        <taxon>Planctomycetia</taxon>
        <taxon>Pirellulales</taxon>
        <taxon>Pirellulaceae</taxon>
        <taxon>Rosistilla</taxon>
    </lineage>
</organism>
<name>A0A517M308_9BACT</name>
<dbReference type="SUPFAM" id="SSF101801">
    <property type="entry name" value="Surface presentation of antigens (SPOA)"/>
    <property type="match status" value="1"/>
</dbReference>
<evidence type="ECO:0000313" key="4">
    <source>
        <dbReference type="Proteomes" id="UP000319557"/>
    </source>
</evidence>
<protein>
    <submittedName>
        <fullName evidence="3">Flagellar motor switch protein FliN</fullName>
    </submittedName>
</protein>
<proteinExistence type="inferred from homology"/>
<evidence type="ECO:0000313" key="3">
    <source>
        <dbReference type="EMBL" id="QDS89239.1"/>
    </source>
</evidence>
<accession>A0A517M308</accession>
<dbReference type="InterPro" id="IPR001172">
    <property type="entry name" value="FliN_T3SS_HrcQb"/>
</dbReference>
<keyword evidence="3" id="KW-0966">Cell projection</keyword>
<dbReference type="InterPro" id="IPR001543">
    <property type="entry name" value="FliN-like_C"/>
</dbReference>